<comment type="caution">
    <text evidence="1">The sequence shown here is derived from an EMBL/GenBank/DDBJ whole genome shotgun (WGS) entry which is preliminary data.</text>
</comment>
<evidence type="ECO:0000313" key="1">
    <source>
        <dbReference type="EMBL" id="GEU42458.1"/>
    </source>
</evidence>
<gene>
    <name evidence="1" type="ORF">Tci_014436</name>
</gene>
<proteinExistence type="predicted"/>
<dbReference type="EMBL" id="BKCJ010001571">
    <property type="protein sequence ID" value="GEU42458.1"/>
    <property type="molecule type" value="Genomic_DNA"/>
</dbReference>
<accession>A0A6L2JZB1</accession>
<reference evidence="1" key="1">
    <citation type="journal article" date="2019" name="Sci. Rep.">
        <title>Draft genome of Tanacetum cinerariifolium, the natural source of mosquito coil.</title>
        <authorList>
            <person name="Yamashiro T."/>
            <person name="Shiraishi A."/>
            <person name="Satake H."/>
            <person name="Nakayama K."/>
        </authorList>
    </citation>
    <scope>NUCLEOTIDE SEQUENCE</scope>
</reference>
<name>A0A6L2JZB1_TANCI</name>
<organism evidence="1">
    <name type="scientific">Tanacetum cinerariifolium</name>
    <name type="common">Dalmatian daisy</name>
    <name type="synonym">Chrysanthemum cinerariifolium</name>
    <dbReference type="NCBI Taxonomy" id="118510"/>
    <lineage>
        <taxon>Eukaryota</taxon>
        <taxon>Viridiplantae</taxon>
        <taxon>Streptophyta</taxon>
        <taxon>Embryophyta</taxon>
        <taxon>Tracheophyta</taxon>
        <taxon>Spermatophyta</taxon>
        <taxon>Magnoliopsida</taxon>
        <taxon>eudicotyledons</taxon>
        <taxon>Gunneridae</taxon>
        <taxon>Pentapetalae</taxon>
        <taxon>asterids</taxon>
        <taxon>campanulids</taxon>
        <taxon>Asterales</taxon>
        <taxon>Asteraceae</taxon>
        <taxon>Asteroideae</taxon>
        <taxon>Anthemideae</taxon>
        <taxon>Anthemidinae</taxon>
        <taxon>Tanacetum</taxon>
    </lineage>
</organism>
<protein>
    <submittedName>
        <fullName evidence="1">Uncharacterized protein</fullName>
    </submittedName>
</protein>
<sequence>MHGSSLEKRTKKRMSGFFIRPFASIYLAIHSLIISSGEVLGNSNIVMDRAFYFVGKDNDSLGFGLDKSTNVWNFGRDILRDILGHNSLPWDHPSDEIFKFLHRNGVIRIDVASTGRTTVIELGVGTTILVLDHMGWSSGSMMVMGREQVLGRSIERTKSKEAGQRKAYKNPTSLGKQNDPPFTALIVCSLQKEKLFKKHTTLNLEYHSPKEEDIEKLIWDFYQIDNGNPSYQEQRKTMEETLRKFIVESAKIHEEHATLIKEIRASMDVAIKIKGASIKAVEI</sequence>
<dbReference type="AlphaFoldDB" id="A0A6L2JZB1"/>